<proteinExistence type="predicted"/>
<sequence length="708" mass="74348">MWAGAFLLVLATAGPLSRPDDGLDRLVERLTAPQAAERWRAERELAAQLRPEDLGDLGAILEVAGAEQRLRIAAALGSRDEHMGLAAALAADLRVRLREVGEWAILAALGRWREGLQAQPLRAEPLAGALARQAGRQRTARFRLEGGISLAQALDALFEHAQPPVAIVIDPALRSTPIAAPGAWESLEGTWTELLDGLVATRAIGMDAAFVIDEDQSELAQVVFVRLTRPELVGIDPPDAQIARWMRDAQSRVGPVAARGARALGECGWPAALDWLGRRWVASADPAALAGLVVAARRGSLSPALLDPVRYRELCAALRLRVERAGVAPTQAELEAPRVEEDPLAHVTPEEVGAALGQAGARLADGSSAIEVLLADCGPRRPRWTWLALGVAGELGVPHPRLRAVAGALLTDDLRGLDDPAAGELQRRALAAWAAAVGSEPSAPSPSRTPGLLGSCRGLGEARELLRALLRSGADLGLEPLPPGASDLARAVRAAWLVADGRMDLGPQALATELDDAAILSPARRQRLLDDMGTLLGDVALDRGPAVDGALELVRSRPDLERSGAELAARCGRLEAVAHGGVLTDAIAALGKDQVDPRLLADLGTGPVGLRAQDLLLARLELGVTDPALHDPTVVEALGQVVLALLAGERDVEALALRSRARRAAREDSRTPAAQAVLGGDWPGIPGPPPLHLEPPTAVPIDRLPPGG</sequence>
<feature type="region of interest" description="Disordered" evidence="1">
    <location>
        <begin position="665"/>
        <end position="708"/>
    </location>
</feature>
<dbReference type="Proteomes" id="UP000316921">
    <property type="component" value="Chromosome"/>
</dbReference>
<dbReference type="KEGG" id="pbap:Pla133_42320"/>
<protein>
    <submittedName>
        <fullName evidence="2">Uncharacterized protein</fullName>
    </submittedName>
</protein>
<evidence type="ECO:0000313" key="2">
    <source>
        <dbReference type="EMBL" id="QDU69116.1"/>
    </source>
</evidence>
<dbReference type="AlphaFoldDB" id="A0A518BQ63"/>
<evidence type="ECO:0000313" key="3">
    <source>
        <dbReference type="Proteomes" id="UP000316921"/>
    </source>
</evidence>
<dbReference type="EMBL" id="CP036287">
    <property type="protein sequence ID" value="QDU69116.1"/>
    <property type="molecule type" value="Genomic_DNA"/>
</dbReference>
<reference evidence="2 3" key="1">
    <citation type="submission" date="2019-02" db="EMBL/GenBank/DDBJ databases">
        <title>Deep-cultivation of Planctomycetes and their phenomic and genomic characterization uncovers novel biology.</title>
        <authorList>
            <person name="Wiegand S."/>
            <person name="Jogler M."/>
            <person name="Boedeker C."/>
            <person name="Pinto D."/>
            <person name="Vollmers J."/>
            <person name="Rivas-Marin E."/>
            <person name="Kohn T."/>
            <person name="Peeters S.H."/>
            <person name="Heuer A."/>
            <person name="Rast P."/>
            <person name="Oberbeckmann S."/>
            <person name="Bunk B."/>
            <person name="Jeske O."/>
            <person name="Meyerdierks A."/>
            <person name="Storesund J.E."/>
            <person name="Kallscheuer N."/>
            <person name="Luecker S."/>
            <person name="Lage O.M."/>
            <person name="Pohl T."/>
            <person name="Merkel B.J."/>
            <person name="Hornburger P."/>
            <person name="Mueller R.-W."/>
            <person name="Bruemmer F."/>
            <person name="Labrenz M."/>
            <person name="Spormann A.M."/>
            <person name="Op den Camp H."/>
            <person name="Overmann J."/>
            <person name="Amann R."/>
            <person name="Jetten M.S.M."/>
            <person name="Mascher T."/>
            <person name="Medema M.H."/>
            <person name="Devos D.P."/>
            <person name="Kaster A.-K."/>
            <person name="Ovreas L."/>
            <person name="Rohde M."/>
            <person name="Galperin M.Y."/>
            <person name="Jogler C."/>
        </authorList>
    </citation>
    <scope>NUCLEOTIDE SEQUENCE [LARGE SCALE GENOMIC DNA]</scope>
    <source>
        <strain evidence="2 3">Pla133</strain>
    </source>
</reference>
<evidence type="ECO:0000256" key="1">
    <source>
        <dbReference type="SAM" id="MobiDB-lite"/>
    </source>
</evidence>
<organism evidence="2 3">
    <name type="scientific">Engelhardtia mirabilis</name>
    <dbReference type="NCBI Taxonomy" id="2528011"/>
    <lineage>
        <taxon>Bacteria</taxon>
        <taxon>Pseudomonadati</taxon>
        <taxon>Planctomycetota</taxon>
        <taxon>Planctomycetia</taxon>
        <taxon>Planctomycetia incertae sedis</taxon>
        <taxon>Engelhardtia</taxon>
    </lineage>
</organism>
<name>A0A518BQ63_9BACT</name>
<keyword evidence="3" id="KW-1185">Reference proteome</keyword>
<dbReference type="RefSeq" id="WP_145068725.1">
    <property type="nucleotide sequence ID" value="NZ_CP036287.1"/>
</dbReference>
<accession>A0A518BQ63</accession>
<gene>
    <name evidence="2" type="ORF">Pla133_42320</name>
</gene>